<dbReference type="GeneID" id="116290309"/>
<dbReference type="GO" id="GO:1990414">
    <property type="term" value="P:replication-born double-strand break repair via sister chromatid exchange"/>
    <property type="evidence" value="ECO:0007669"/>
    <property type="project" value="TreeGrafter"/>
</dbReference>
<feature type="compositionally biased region" description="Low complexity" evidence="2">
    <location>
        <begin position="352"/>
        <end position="361"/>
    </location>
</feature>
<dbReference type="GO" id="GO:0140588">
    <property type="term" value="P:chromatin looping"/>
    <property type="evidence" value="ECO:0007669"/>
    <property type="project" value="InterPro"/>
</dbReference>
<evidence type="ECO:0000259" key="3">
    <source>
        <dbReference type="Pfam" id="PF12830"/>
    </source>
</evidence>
<feature type="compositionally biased region" description="Basic residues" evidence="2">
    <location>
        <begin position="382"/>
        <end position="395"/>
    </location>
</feature>
<accession>A0A6P8HDP2</accession>
<reference evidence="5" key="1">
    <citation type="submission" date="2025-08" db="UniProtKB">
        <authorList>
            <consortium name="RefSeq"/>
        </authorList>
    </citation>
    <scope>IDENTIFICATION</scope>
</reference>
<dbReference type="GO" id="GO:0071169">
    <property type="term" value="P:establishment of protein localization to chromatin"/>
    <property type="evidence" value="ECO:0007669"/>
    <property type="project" value="TreeGrafter"/>
</dbReference>
<dbReference type="InterPro" id="IPR033031">
    <property type="entry name" value="Scc2/Nipped-B"/>
</dbReference>
<dbReference type="GO" id="GO:0010468">
    <property type="term" value="P:regulation of gene expression"/>
    <property type="evidence" value="ECO:0007669"/>
    <property type="project" value="InterPro"/>
</dbReference>
<sequence length="413" mass="46673">MQVYLKDILQMFFHRQSQLRTAALTVVTLILRQGLVHPVQCVPYLIAAGTDVEQQTRLKSDQQLTDIDNKYSGFIQMKALAGTKMSFDLQKLIHEGENEPIRGFRKDTSTSLLSHMYSVVRTSRQPRRSLLQALLRMFDDHKKSKLDLLLYVTDNLAYFPYSVQEEPLFIMHHIDTMLSVSGAHLLQAFKEIILPKTRDVKEGVETSTVDDDDDDATVESVIARIPEDNSTFAQHCHSAQKSLLLLLLKEHLKELFGLTDSKCHKYSPSAPSKAYDKTVSRKPGTTFQPEQVIDYVCYPNKERPVEELAKVYCEFKGLMIKLDPQEEDSDDSNGRDSPAVDLPPVLDAEGNVIVKPVVTPKPKVKQRKTPAKGRKTPPVSAKKGKPKPKKKRKKITLGDDSDVDEGDLDPDFK</sequence>
<comment type="similarity">
    <text evidence="1">Belongs to the SCC2/Nipped-B family.</text>
</comment>
<dbReference type="PANTHER" id="PTHR21704">
    <property type="entry name" value="NIPPED-B-LIKE PROTEIN DELANGIN SCC2-RELATED"/>
    <property type="match status" value="1"/>
</dbReference>
<feature type="domain" description="Sister chromatid cohesion C-terminal" evidence="3">
    <location>
        <begin position="1"/>
        <end position="177"/>
    </location>
</feature>
<keyword evidence="1" id="KW-0677">Repeat</keyword>
<feature type="compositionally biased region" description="Acidic residues" evidence="2">
    <location>
        <begin position="399"/>
        <end position="413"/>
    </location>
</feature>
<dbReference type="GO" id="GO:0034087">
    <property type="term" value="P:establishment of mitotic sister chromatid cohesion"/>
    <property type="evidence" value="ECO:0007669"/>
    <property type="project" value="TreeGrafter"/>
</dbReference>
<dbReference type="OrthoDB" id="418242at2759"/>
<keyword evidence="1" id="KW-0539">Nucleus</keyword>
<dbReference type="PANTHER" id="PTHR21704:SF18">
    <property type="entry name" value="NIPPED-B-LIKE PROTEIN"/>
    <property type="match status" value="1"/>
</dbReference>
<evidence type="ECO:0000313" key="5">
    <source>
        <dbReference type="RefSeq" id="XP_031553168.1"/>
    </source>
</evidence>
<dbReference type="KEGG" id="aten:116290309"/>
<dbReference type="InParanoid" id="A0A6P8HDP2"/>
<dbReference type="GO" id="GO:0061775">
    <property type="term" value="F:cohesin loader activity"/>
    <property type="evidence" value="ECO:0007669"/>
    <property type="project" value="InterPro"/>
</dbReference>
<keyword evidence="4" id="KW-1185">Reference proteome</keyword>
<dbReference type="Proteomes" id="UP000515163">
    <property type="component" value="Unplaced"/>
</dbReference>
<dbReference type="InterPro" id="IPR024986">
    <property type="entry name" value="Nipped-B_C"/>
</dbReference>
<dbReference type="RefSeq" id="XP_031553168.1">
    <property type="nucleotide sequence ID" value="XM_031697308.1"/>
</dbReference>
<comment type="subcellular location">
    <subcellularLocation>
        <location evidence="1">Nucleus</location>
    </subcellularLocation>
</comment>
<gene>
    <name evidence="5" type="primary">LOC116290309</name>
</gene>
<feature type="compositionally biased region" description="Basic residues" evidence="2">
    <location>
        <begin position="362"/>
        <end position="375"/>
    </location>
</feature>
<dbReference type="GO" id="GO:0003682">
    <property type="term" value="F:chromatin binding"/>
    <property type="evidence" value="ECO:0007669"/>
    <property type="project" value="TreeGrafter"/>
</dbReference>
<evidence type="ECO:0000313" key="4">
    <source>
        <dbReference type="Proteomes" id="UP000515163"/>
    </source>
</evidence>
<protein>
    <recommendedName>
        <fullName evidence="1">Nipped-B protein</fullName>
    </recommendedName>
</protein>
<dbReference type="AlphaFoldDB" id="A0A6P8HDP2"/>
<organism evidence="4 5">
    <name type="scientific">Actinia tenebrosa</name>
    <name type="common">Australian red waratah sea anemone</name>
    <dbReference type="NCBI Taxonomy" id="6105"/>
    <lineage>
        <taxon>Eukaryota</taxon>
        <taxon>Metazoa</taxon>
        <taxon>Cnidaria</taxon>
        <taxon>Anthozoa</taxon>
        <taxon>Hexacorallia</taxon>
        <taxon>Actiniaria</taxon>
        <taxon>Actiniidae</taxon>
        <taxon>Actinia</taxon>
    </lineage>
</organism>
<keyword evidence="1" id="KW-0131">Cell cycle</keyword>
<feature type="region of interest" description="Disordered" evidence="2">
    <location>
        <begin position="324"/>
        <end position="413"/>
    </location>
</feature>
<evidence type="ECO:0000256" key="2">
    <source>
        <dbReference type="SAM" id="MobiDB-lite"/>
    </source>
</evidence>
<dbReference type="GO" id="GO:0090694">
    <property type="term" value="C:Scc2-Scc4 cohesin loading complex"/>
    <property type="evidence" value="ECO:0007669"/>
    <property type="project" value="TreeGrafter"/>
</dbReference>
<proteinExistence type="inferred from homology"/>
<evidence type="ECO:0000256" key="1">
    <source>
        <dbReference type="RuleBase" id="RU364107"/>
    </source>
</evidence>
<name>A0A6P8HDP2_ACTTE</name>
<dbReference type="Pfam" id="PF12830">
    <property type="entry name" value="Nipped-B_C"/>
    <property type="match status" value="1"/>
</dbReference>